<dbReference type="EMBL" id="CAKLBY020000188">
    <property type="protein sequence ID" value="CAK7932045.1"/>
    <property type="molecule type" value="Genomic_DNA"/>
</dbReference>
<dbReference type="Proteomes" id="UP001162060">
    <property type="component" value="Unassembled WGS sequence"/>
</dbReference>
<dbReference type="Pfam" id="PF00098">
    <property type="entry name" value="zf-CCHC"/>
    <property type="match status" value="1"/>
</dbReference>
<dbReference type="Pfam" id="PF14223">
    <property type="entry name" value="Retrotran_gag_2"/>
    <property type="match status" value="1"/>
</dbReference>
<dbReference type="GO" id="GO:0008270">
    <property type="term" value="F:zinc ion binding"/>
    <property type="evidence" value="ECO:0007669"/>
    <property type="project" value="UniProtKB-KW"/>
</dbReference>
<evidence type="ECO:0000313" key="4">
    <source>
        <dbReference type="EMBL" id="CAK7942189.1"/>
    </source>
</evidence>
<proteinExistence type="predicted"/>
<accession>A0AAV1V5H2</accession>
<dbReference type="PROSITE" id="PS50158">
    <property type="entry name" value="ZF_CCHC"/>
    <property type="match status" value="1"/>
</dbReference>
<evidence type="ECO:0000313" key="3">
    <source>
        <dbReference type="EMBL" id="CAK7932045.1"/>
    </source>
</evidence>
<organism evidence="4 5">
    <name type="scientific">Peronospora matthiolae</name>
    <dbReference type="NCBI Taxonomy" id="2874970"/>
    <lineage>
        <taxon>Eukaryota</taxon>
        <taxon>Sar</taxon>
        <taxon>Stramenopiles</taxon>
        <taxon>Oomycota</taxon>
        <taxon>Peronosporomycetes</taxon>
        <taxon>Peronosporales</taxon>
        <taxon>Peronosporaceae</taxon>
        <taxon>Peronospora</taxon>
    </lineage>
</organism>
<keyword evidence="1" id="KW-0862">Zinc</keyword>
<feature type="domain" description="CCHC-type" evidence="2">
    <location>
        <begin position="126"/>
        <end position="141"/>
    </location>
</feature>
<dbReference type="AlphaFoldDB" id="A0AAV1V5H2"/>
<protein>
    <recommendedName>
        <fullName evidence="2">CCHC-type domain-containing protein</fullName>
    </recommendedName>
</protein>
<dbReference type="Gene3D" id="4.10.60.10">
    <property type="entry name" value="Zinc finger, CCHC-type"/>
    <property type="match status" value="1"/>
</dbReference>
<dbReference type="InterPro" id="IPR036875">
    <property type="entry name" value="Znf_CCHC_sf"/>
</dbReference>
<gene>
    <name evidence="3" type="ORF">PM001_LOCUS17195</name>
    <name evidence="4" type="ORF">PM001_LOCUS27339</name>
</gene>
<reference evidence="4" key="1">
    <citation type="submission" date="2024-01" db="EMBL/GenBank/DDBJ databases">
        <authorList>
            <person name="Webb A."/>
        </authorList>
    </citation>
    <scope>NUCLEOTIDE SEQUENCE</scope>
    <source>
        <strain evidence="4">Pm1</strain>
    </source>
</reference>
<sequence length="325" mass="36095">MTRRLHQFKMESVSTMAKHLADFDELIVGLQTLGEPVDEARQLVVLLSSLPPEYELLSAIVENAKDLSLIEVKEKLLKEYERLEKKGTTMEKAFRANGNAGRFKEGRGHGRKGISSRKNGGGYKGKCFGCGQVGHLKRDCPVQKGDSGNDVVFAVSEKRLDGWLIDSGATSHMTPHRSDLFDYEILNDGIDVTIADGKKLRVHGTGTVRLTGVNSRRIKMINVLHIPGLDRRLLSVGRLAEHGLSVNFERSSCIIWDDRSAIAVGKKMGKAFMLDCQQEEARFVQYSGADSKWELWHARLAHPSKDALTKTQRCTKGIPAVKQGI</sequence>
<dbReference type="InterPro" id="IPR054722">
    <property type="entry name" value="PolX-like_BBD"/>
</dbReference>
<evidence type="ECO:0000313" key="5">
    <source>
        <dbReference type="Proteomes" id="UP001162060"/>
    </source>
</evidence>
<keyword evidence="1" id="KW-0479">Metal-binding</keyword>
<dbReference type="PANTHER" id="PTHR47592">
    <property type="entry name" value="PBF68 PROTEIN"/>
    <property type="match status" value="1"/>
</dbReference>
<evidence type="ECO:0000256" key="1">
    <source>
        <dbReference type="PROSITE-ProRule" id="PRU00047"/>
    </source>
</evidence>
<dbReference type="EMBL" id="CAKLBY020000267">
    <property type="protein sequence ID" value="CAK7942189.1"/>
    <property type="molecule type" value="Genomic_DNA"/>
</dbReference>
<comment type="caution">
    <text evidence="4">The sequence shown here is derived from an EMBL/GenBank/DDBJ whole genome shotgun (WGS) entry which is preliminary data.</text>
</comment>
<evidence type="ECO:0000259" key="2">
    <source>
        <dbReference type="PROSITE" id="PS50158"/>
    </source>
</evidence>
<dbReference type="GO" id="GO:0003676">
    <property type="term" value="F:nucleic acid binding"/>
    <property type="evidence" value="ECO:0007669"/>
    <property type="project" value="InterPro"/>
</dbReference>
<dbReference type="PANTHER" id="PTHR47592:SF27">
    <property type="entry name" value="OS08G0421700 PROTEIN"/>
    <property type="match status" value="1"/>
</dbReference>
<name>A0AAV1V5H2_9STRA</name>
<dbReference type="SMART" id="SM00343">
    <property type="entry name" value="ZnF_C2HC"/>
    <property type="match status" value="1"/>
</dbReference>
<dbReference type="InterPro" id="IPR001878">
    <property type="entry name" value="Znf_CCHC"/>
</dbReference>
<dbReference type="SUPFAM" id="SSF57756">
    <property type="entry name" value="Retrovirus zinc finger-like domains"/>
    <property type="match status" value="1"/>
</dbReference>
<keyword evidence="1" id="KW-0863">Zinc-finger</keyword>
<dbReference type="Pfam" id="PF22936">
    <property type="entry name" value="Pol_BBD"/>
    <property type="match status" value="1"/>
</dbReference>